<sequence length="533" mass="58864">MNVACMNLKLVEVVKPSLSIVKCFLLSLLHRVCLLFGLCAHIVLVLVFRVRCQCALCATLPGHMSDQPAAAPLAPSINDLRYQCQRPSTSLLRNLPSPTSAQYSQQSTTSAQRCLLQPTTSAQRCLPSPTIVQCNKSSTLHLYGGTHLATNRAQSAPRVCGVRKSDKSALADVLVMFQPPYAVQDVAETELKCAMLTIIDRMCGNNFFHRQCNAVHHYSAAQPTATIVPPAVEPVTIAPPPVKLVTKSIWDPEPSNSQRTYPWMFTSPYRSGMFSKECSALDKQLDSQIRNLWSAPPAVGQPASDTCNVDPDGKARRGDSLPALPSSFIREMLFDQYLLRRVAQQSTLSSIYNASTAQSADLVAQTNTQAPTHLDASAQPTINPSSPLDAEAAIANQELATQTQSELSTAAQLSFPLDGSTSSVTSEVISTFFSAPQSSVSVDVPESAQQTVPMSSKQKQLKALQEQHEMQQRQLQLMREKRTQKKNKRQKEKKRKQQQQPLQQDELSQDDHEDQIELQESREEWGQHENDKQ</sequence>
<keyword evidence="4" id="KW-1185">Reference proteome</keyword>
<feature type="compositionally biased region" description="Polar residues" evidence="1">
    <location>
        <begin position="436"/>
        <end position="458"/>
    </location>
</feature>
<comment type="caution">
    <text evidence="3">The sequence shown here is derived from an EMBL/GenBank/DDBJ whole genome shotgun (WGS) entry which is preliminary data.</text>
</comment>
<protein>
    <submittedName>
        <fullName evidence="3">Uncharacterized protein</fullName>
    </submittedName>
</protein>
<feature type="transmembrane region" description="Helical" evidence="2">
    <location>
        <begin position="28"/>
        <end position="48"/>
    </location>
</feature>
<reference evidence="3 4" key="1">
    <citation type="submission" date="2024-03" db="EMBL/GenBank/DDBJ databases">
        <title>Adaptation during the transition from Ophiocordyceps entomopathogen to insect associate is accompanied by gene loss and intensified selection.</title>
        <authorList>
            <person name="Ward C.M."/>
            <person name="Onetto C.A."/>
            <person name="Borneman A.R."/>
        </authorList>
    </citation>
    <scope>NUCLEOTIDE SEQUENCE [LARGE SCALE GENOMIC DNA]</scope>
    <source>
        <strain evidence="3">AWRI1</strain>
        <tissue evidence="3">Single Adult Female</tissue>
    </source>
</reference>
<gene>
    <name evidence="3" type="ORF">V9T40_014946</name>
</gene>
<proteinExistence type="predicted"/>
<keyword evidence="2" id="KW-0812">Transmembrane</keyword>
<name>A0AAN9TXI4_9HEMI</name>
<dbReference type="EMBL" id="JBBCAQ010000016">
    <property type="protein sequence ID" value="KAK7597990.1"/>
    <property type="molecule type" value="Genomic_DNA"/>
</dbReference>
<feature type="region of interest" description="Disordered" evidence="1">
    <location>
        <begin position="295"/>
        <end position="314"/>
    </location>
</feature>
<feature type="compositionally biased region" description="Basic residues" evidence="1">
    <location>
        <begin position="482"/>
        <end position="497"/>
    </location>
</feature>
<feature type="compositionally biased region" description="Acidic residues" evidence="1">
    <location>
        <begin position="507"/>
        <end position="517"/>
    </location>
</feature>
<organism evidence="3 4">
    <name type="scientific">Parthenolecanium corni</name>
    <dbReference type="NCBI Taxonomy" id="536013"/>
    <lineage>
        <taxon>Eukaryota</taxon>
        <taxon>Metazoa</taxon>
        <taxon>Ecdysozoa</taxon>
        <taxon>Arthropoda</taxon>
        <taxon>Hexapoda</taxon>
        <taxon>Insecta</taxon>
        <taxon>Pterygota</taxon>
        <taxon>Neoptera</taxon>
        <taxon>Paraneoptera</taxon>
        <taxon>Hemiptera</taxon>
        <taxon>Sternorrhyncha</taxon>
        <taxon>Coccoidea</taxon>
        <taxon>Coccidae</taxon>
        <taxon>Parthenolecanium</taxon>
    </lineage>
</organism>
<dbReference type="AlphaFoldDB" id="A0AAN9TXI4"/>
<keyword evidence="2" id="KW-0472">Membrane</keyword>
<feature type="compositionally biased region" description="Basic and acidic residues" evidence="1">
    <location>
        <begin position="519"/>
        <end position="533"/>
    </location>
</feature>
<evidence type="ECO:0000313" key="4">
    <source>
        <dbReference type="Proteomes" id="UP001367676"/>
    </source>
</evidence>
<dbReference type="Proteomes" id="UP001367676">
    <property type="component" value="Unassembled WGS sequence"/>
</dbReference>
<keyword evidence="2" id="KW-1133">Transmembrane helix</keyword>
<feature type="region of interest" description="Disordered" evidence="1">
    <location>
        <begin position="436"/>
        <end position="533"/>
    </location>
</feature>
<evidence type="ECO:0000256" key="2">
    <source>
        <dbReference type="SAM" id="Phobius"/>
    </source>
</evidence>
<evidence type="ECO:0000313" key="3">
    <source>
        <dbReference type="EMBL" id="KAK7597990.1"/>
    </source>
</evidence>
<evidence type="ECO:0000256" key="1">
    <source>
        <dbReference type="SAM" id="MobiDB-lite"/>
    </source>
</evidence>
<accession>A0AAN9TXI4</accession>